<dbReference type="InterPro" id="IPR012347">
    <property type="entry name" value="Ferritin-like"/>
</dbReference>
<dbReference type="InterPro" id="IPR025419">
    <property type="entry name" value="DUF4142"/>
</dbReference>
<evidence type="ECO:0000259" key="2">
    <source>
        <dbReference type="Pfam" id="PF13628"/>
    </source>
</evidence>
<proteinExistence type="predicted"/>
<organism evidence="3 4">
    <name type="scientific">Microvirga tunisiensis</name>
    <dbReference type="NCBI Taxonomy" id="2108360"/>
    <lineage>
        <taxon>Bacteria</taxon>
        <taxon>Pseudomonadati</taxon>
        <taxon>Pseudomonadota</taxon>
        <taxon>Alphaproteobacteria</taxon>
        <taxon>Hyphomicrobiales</taxon>
        <taxon>Methylobacteriaceae</taxon>
        <taxon>Microvirga</taxon>
    </lineage>
</organism>
<keyword evidence="1" id="KW-0732">Signal</keyword>
<evidence type="ECO:0000313" key="4">
    <source>
        <dbReference type="Proteomes" id="UP000403266"/>
    </source>
</evidence>
<dbReference type="PROSITE" id="PS51257">
    <property type="entry name" value="PROKAR_LIPOPROTEIN"/>
    <property type="match status" value="1"/>
</dbReference>
<dbReference type="EMBL" id="VOSK01000016">
    <property type="protein sequence ID" value="MPR25052.1"/>
    <property type="molecule type" value="Genomic_DNA"/>
</dbReference>
<dbReference type="Proteomes" id="UP000403266">
    <property type="component" value="Unassembled WGS sequence"/>
</dbReference>
<feature type="signal peptide" evidence="1">
    <location>
        <begin position="1"/>
        <end position="24"/>
    </location>
</feature>
<sequence>MNLKILFVSSALALGVAGCMTPMASAPAPVAVTSAAEFVPTATSSNLFEIESSRLALQRSRDPEVRRFAQQMIRDHNAASRRMTSVVRRAGLPTPPPAMNAKHQQMLATVQAAPNFDAAYVNAQLMAHQEAVALFTSYSQNGDVPQLAQFAGATLPVLEMHLEHVQSLSGGAARAM</sequence>
<name>A0A5N7MDM1_9HYPH</name>
<dbReference type="Pfam" id="PF13628">
    <property type="entry name" value="DUF4142"/>
    <property type="match status" value="1"/>
</dbReference>
<dbReference type="PANTHER" id="PTHR38593:SF1">
    <property type="entry name" value="BLR2558 PROTEIN"/>
    <property type="match status" value="1"/>
</dbReference>
<keyword evidence="4" id="KW-1185">Reference proteome</keyword>
<feature type="chain" id="PRO_5030135295" evidence="1">
    <location>
        <begin position="25"/>
        <end position="176"/>
    </location>
</feature>
<evidence type="ECO:0000256" key="1">
    <source>
        <dbReference type="SAM" id="SignalP"/>
    </source>
</evidence>
<accession>A0A5N7MDM1</accession>
<protein>
    <submittedName>
        <fullName evidence="3">DUF4142 domain-containing protein</fullName>
    </submittedName>
</protein>
<reference evidence="3 4" key="1">
    <citation type="journal article" date="2019" name="Syst. Appl. Microbiol.">
        <title>Microvirga tunisiensis sp. nov., a root nodule symbiotic bacterium isolated from Lupinus micranthus and L. luteus grown in Northern Tunisia.</title>
        <authorList>
            <person name="Msaddak A."/>
            <person name="Rejili M."/>
            <person name="Duran D."/>
            <person name="Mars M."/>
            <person name="Palacios J.M."/>
            <person name="Ruiz-Argueso T."/>
            <person name="Rey L."/>
            <person name="Imperial J."/>
        </authorList>
    </citation>
    <scope>NUCLEOTIDE SEQUENCE [LARGE SCALE GENOMIC DNA]</scope>
    <source>
        <strain evidence="3 4">Lmie10</strain>
    </source>
</reference>
<dbReference type="RefSeq" id="WP_152710436.1">
    <property type="nucleotide sequence ID" value="NZ_VOSJ01000016.1"/>
</dbReference>
<dbReference type="PANTHER" id="PTHR38593">
    <property type="entry name" value="BLR2558 PROTEIN"/>
    <property type="match status" value="1"/>
</dbReference>
<dbReference type="Gene3D" id="1.20.1260.10">
    <property type="match status" value="1"/>
</dbReference>
<gene>
    <name evidence="3" type="ORF">FS320_07340</name>
</gene>
<dbReference type="OrthoDB" id="9101320at2"/>
<dbReference type="AlphaFoldDB" id="A0A5N7MDM1"/>
<comment type="caution">
    <text evidence="3">The sequence shown here is derived from an EMBL/GenBank/DDBJ whole genome shotgun (WGS) entry which is preliminary data.</text>
</comment>
<evidence type="ECO:0000313" key="3">
    <source>
        <dbReference type="EMBL" id="MPR25052.1"/>
    </source>
</evidence>
<feature type="domain" description="DUF4142" evidence="2">
    <location>
        <begin position="34"/>
        <end position="168"/>
    </location>
</feature>